<keyword evidence="3" id="KW-1185">Reference proteome</keyword>
<keyword evidence="1" id="KW-0812">Transmembrane</keyword>
<dbReference type="Proteomes" id="UP001595975">
    <property type="component" value="Unassembled WGS sequence"/>
</dbReference>
<keyword evidence="1" id="KW-1133">Transmembrane helix</keyword>
<evidence type="ECO:0000313" key="2">
    <source>
        <dbReference type="EMBL" id="MFC5661635.1"/>
    </source>
</evidence>
<evidence type="ECO:0000313" key="3">
    <source>
        <dbReference type="Proteomes" id="UP001595975"/>
    </source>
</evidence>
<gene>
    <name evidence="2" type="ORF">ACFP3U_01415</name>
</gene>
<name>A0ABW0WU88_9ACTN</name>
<evidence type="ECO:0008006" key="4">
    <source>
        <dbReference type="Google" id="ProtNLM"/>
    </source>
</evidence>
<comment type="caution">
    <text evidence="2">The sequence shown here is derived from an EMBL/GenBank/DDBJ whole genome shotgun (WGS) entry which is preliminary data.</text>
</comment>
<feature type="transmembrane region" description="Helical" evidence="1">
    <location>
        <begin position="30"/>
        <end position="47"/>
    </location>
</feature>
<dbReference type="RefSeq" id="WP_380223196.1">
    <property type="nucleotide sequence ID" value="NZ_JBHSOF010000001.1"/>
</dbReference>
<protein>
    <recommendedName>
        <fullName evidence="4">Integral membrane protein</fullName>
    </recommendedName>
</protein>
<feature type="transmembrane region" description="Helical" evidence="1">
    <location>
        <begin position="59"/>
        <end position="81"/>
    </location>
</feature>
<keyword evidence="1" id="KW-0472">Membrane</keyword>
<accession>A0ABW0WU88</accession>
<evidence type="ECO:0000256" key="1">
    <source>
        <dbReference type="SAM" id="Phobius"/>
    </source>
</evidence>
<dbReference type="EMBL" id="JBHSOF010000001">
    <property type="protein sequence ID" value="MFC5661635.1"/>
    <property type="molecule type" value="Genomic_DNA"/>
</dbReference>
<sequence length="136" mass="13618">MTDVLACQAAATGGLAVVYVLARAVGLAPSPWWCLVVAMAVALHLVGERCWEDDRRPRTVLVALAVALAVAVAPYLVLGAASGWAEAQAADTYASGAMAGGLLLAGYVVRAVHALRSGAYPARPGVTPVPGPGAGG</sequence>
<reference evidence="3" key="1">
    <citation type="journal article" date="2019" name="Int. J. Syst. Evol. Microbiol.">
        <title>The Global Catalogue of Microorganisms (GCM) 10K type strain sequencing project: providing services to taxonomists for standard genome sequencing and annotation.</title>
        <authorList>
            <consortium name="The Broad Institute Genomics Platform"/>
            <consortium name="The Broad Institute Genome Sequencing Center for Infectious Disease"/>
            <person name="Wu L."/>
            <person name="Ma J."/>
        </authorList>
    </citation>
    <scope>NUCLEOTIDE SEQUENCE [LARGE SCALE GENOMIC DNA]</scope>
    <source>
        <strain evidence="3">CGMCC 4.1437</strain>
    </source>
</reference>
<feature type="transmembrane region" description="Helical" evidence="1">
    <location>
        <begin position="93"/>
        <end position="113"/>
    </location>
</feature>
<organism evidence="2 3">
    <name type="scientific">Kitasatospora misakiensis</name>
    <dbReference type="NCBI Taxonomy" id="67330"/>
    <lineage>
        <taxon>Bacteria</taxon>
        <taxon>Bacillati</taxon>
        <taxon>Actinomycetota</taxon>
        <taxon>Actinomycetes</taxon>
        <taxon>Kitasatosporales</taxon>
        <taxon>Streptomycetaceae</taxon>
        <taxon>Kitasatospora</taxon>
    </lineage>
</organism>
<proteinExistence type="predicted"/>